<dbReference type="Proteomes" id="UP000606786">
    <property type="component" value="Unassembled WGS sequence"/>
</dbReference>
<dbReference type="OrthoDB" id="6071166at2759"/>
<evidence type="ECO:0000313" key="3">
    <source>
        <dbReference type="Proteomes" id="UP000606786"/>
    </source>
</evidence>
<comment type="caution">
    <text evidence="2">The sequence shown here is derived from an EMBL/GenBank/DDBJ whole genome shotgun (WGS) entry which is preliminary data.</text>
</comment>
<gene>
    <name evidence="2" type="ORF">CCAP1982_LOCUS8983</name>
</gene>
<evidence type="ECO:0000256" key="1">
    <source>
        <dbReference type="SAM" id="MobiDB-lite"/>
    </source>
</evidence>
<feature type="compositionally biased region" description="Pro residues" evidence="1">
    <location>
        <begin position="153"/>
        <end position="163"/>
    </location>
</feature>
<organism evidence="2 3">
    <name type="scientific">Ceratitis capitata</name>
    <name type="common">Mediterranean fruit fly</name>
    <name type="synonym">Tephritis capitata</name>
    <dbReference type="NCBI Taxonomy" id="7213"/>
    <lineage>
        <taxon>Eukaryota</taxon>
        <taxon>Metazoa</taxon>
        <taxon>Ecdysozoa</taxon>
        <taxon>Arthropoda</taxon>
        <taxon>Hexapoda</taxon>
        <taxon>Insecta</taxon>
        <taxon>Pterygota</taxon>
        <taxon>Neoptera</taxon>
        <taxon>Endopterygota</taxon>
        <taxon>Diptera</taxon>
        <taxon>Brachycera</taxon>
        <taxon>Muscomorpha</taxon>
        <taxon>Tephritoidea</taxon>
        <taxon>Tephritidae</taxon>
        <taxon>Ceratitis</taxon>
        <taxon>Ceratitis</taxon>
    </lineage>
</organism>
<dbReference type="AlphaFoldDB" id="A0A811URH1"/>
<feature type="region of interest" description="Disordered" evidence="1">
    <location>
        <begin position="123"/>
        <end position="164"/>
    </location>
</feature>
<feature type="compositionally biased region" description="Pro residues" evidence="1">
    <location>
        <begin position="134"/>
        <end position="143"/>
    </location>
</feature>
<sequence length="259" mass="28190">MDKHEPPTIRKMAPHTAQLAAILANMMENRETFGQPLARCQLLKIICPRHCCQEYAVPHMQDLLPVHKNPTPSMAPASAPTAALEVEVEVEVTVTTVQVHATLSTACFNRNCRPLVKKQTLQHQHSYHTQLATTPPPPPPPAPTTATAASTHCPPPPIPPLPPLLGHAGSNEKYYATTAISKANASTNAAMASMEEVMLVEEEVAALQVPAPVLAIHYPMAALVVAVAVSPLQRPAWHRVLQRQRVDMVIRVQPPLWVL</sequence>
<accession>A0A811URH1</accession>
<keyword evidence="3" id="KW-1185">Reference proteome</keyword>
<protein>
    <submittedName>
        <fullName evidence="2">(Mediterranean fruit fly) hypothetical protein</fullName>
    </submittedName>
</protein>
<evidence type="ECO:0000313" key="2">
    <source>
        <dbReference type="EMBL" id="CAD7000505.1"/>
    </source>
</evidence>
<proteinExistence type="predicted"/>
<name>A0A811URH1_CERCA</name>
<dbReference type="EMBL" id="CAJHJT010000012">
    <property type="protein sequence ID" value="CAD7000505.1"/>
    <property type="molecule type" value="Genomic_DNA"/>
</dbReference>
<reference evidence="2" key="1">
    <citation type="submission" date="2020-11" db="EMBL/GenBank/DDBJ databases">
        <authorList>
            <person name="Whitehead M."/>
        </authorList>
    </citation>
    <scope>NUCLEOTIDE SEQUENCE</scope>
    <source>
        <strain evidence="2">EGII</strain>
    </source>
</reference>